<evidence type="ECO:0000259" key="5">
    <source>
        <dbReference type="PROSITE" id="PS50977"/>
    </source>
</evidence>
<dbReference type="PROSITE" id="PS50977">
    <property type="entry name" value="HTH_TETR_2"/>
    <property type="match status" value="1"/>
</dbReference>
<evidence type="ECO:0000256" key="1">
    <source>
        <dbReference type="ARBA" id="ARBA00023015"/>
    </source>
</evidence>
<keyword evidence="3" id="KW-0804">Transcription</keyword>
<protein>
    <submittedName>
        <fullName evidence="6">TetR/AcrR family transcriptional regulator</fullName>
    </submittedName>
</protein>
<name>A0AAE2ZFN6_9HYPH</name>
<evidence type="ECO:0000256" key="4">
    <source>
        <dbReference type="PROSITE-ProRule" id="PRU00335"/>
    </source>
</evidence>
<comment type="caution">
    <text evidence="6">The sequence shown here is derived from an EMBL/GenBank/DDBJ whole genome shotgun (WGS) entry which is preliminary data.</text>
</comment>
<dbReference type="SUPFAM" id="SSF46689">
    <property type="entry name" value="Homeodomain-like"/>
    <property type="match status" value="1"/>
</dbReference>
<dbReference type="RefSeq" id="WP_220227788.1">
    <property type="nucleotide sequence ID" value="NZ_JAICBX010000001.1"/>
</dbReference>
<evidence type="ECO:0000313" key="6">
    <source>
        <dbReference type="EMBL" id="MBW8635674.1"/>
    </source>
</evidence>
<reference evidence="6" key="1">
    <citation type="submission" date="2021-08" db="EMBL/GenBank/DDBJ databases">
        <title>Hoeflea bacterium WL0058 sp. nov., isolated from the sediment.</title>
        <authorList>
            <person name="Wang L."/>
            <person name="Zhang D."/>
        </authorList>
    </citation>
    <scope>NUCLEOTIDE SEQUENCE</scope>
    <source>
        <strain evidence="6">WL0058</strain>
    </source>
</reference>
<feature type="domain" description="HTH tetR-type" evidence="5">
    <location>
        <begin position="10"/>
        <end position="70"/>
    </location>
</feature>
<dbReference type="PANTHER" id="PTHR30055:SF234">
    <property type="entry name" value="HTH-TYPE TRANSCRIPTIONAL REGULATOR BETI"/>
    <property type="match status" value="1"/>
</dbReference>
<dbReference type="GO" id="GO:0000976">
    <property type="term" value="F:transcription cis-regulatory region binding"/>
    <property type="evidence" value="ECO:0007669"/>
    <property type="project" value="TreeGrafter"/>
</dbReference>
<dbReference type="Pfam" id="PF17932">
    <property type="entry name" value="TetR_C_24"/>
    <property type="match status" value="1"/>
</dbReference>
<proteinExistence type="predicted"/>
<dbReference type="InterPro" id="IPR050109">
    <property type="entry name" value="HTH-type_TetR-like_transc_reg"/>
</dbReference>
<dbReference type="Gene3D" id="1.10.10.60">
    <property type="entry name" value="Homeodomain-like"/>
    <property type="match status" value="1"/>
</dbReference>
<keyword evidence="1" id="KW-0805">Transcription regulation</keyword>
<evidence type="ECO:0000313" key="7">
    <source>
        <dbReference type="Proteomes" id="UP001196509"/>
    </source>
</evidence>
<organism evidence="6 7">
    <name type="scientific">Flavimaribacter sediminis</name>
    <dbReference type="NCBI Taxonomy" id="2865987"/>
    <lineage>
        <taxon>Bacteria</taxon>
        <taxon>Pseudomonadati</taxon>
        <taxon>Pseudomonadota</taxon>
        <taxon>Alphaproteobacteria</taxon>
        <taxon>Hyphomicrobiales</taxon>
        <taxon>Rhizobiaceae</taxon>
        <taxon>Flavimaribacter</taxon>
    </lineage>
</organism>
<dbReference type="Pfam" id="PF00440">
    <property type="entry name" value="TetR_N"/>
    <property type="match status" value="1"/>
</dbReference>
<feature type="DNA-binding region" description="H-T-H motif" evidence="4">
    <location>
        <begin position="33"/>
        <end position="52"/>
    </location>
</feature>
<evidence type="ECO:0000256" key="2">
    <source>
        <dbReference type="ARBA" id="ARBA00023125"/>
    </source>
</evidence>
<dbReference type="InterPro" id="IPR041490">
    <property type="entry name" value="KstR2_TetR_C"/>
</dbReference>
<dbReference type="PRINTS" id="PR00455">
    <property type="entry name" value="HTHTETR"/>
</dbReference>
<keyword evidence="2 4" id="KW-0238">DNA-binding</keyword>
<gene>
    <name evidence="6" type="ORF">K1W69_00625</name>
</gene>
<dbReference type="GO" id="GO:0003700">
    <property type="term" value="F:DNA-binding transcription factor activity"/>
    <property type="evidence" value="ECO:0007669"/>
    <property type="project" value="TreeGrafter"/>
</dbReference>
<dbReference type="InterPro" id="IPR001647">
    <property type="entry name" value="HTH_TetR"/>
</dbReference>
<dbReference type="AlphaFoldDB" id="A0AAE2ZFN6"/>
<dbReference type="InterPro" id="IPR009057">
    <property type="entry name" value="Homeodomain-like_sf"/>
</dbReference>
<dbReference type="PANTHER" id="PTHR30055">
    <property type="entry name" value="HTH-TYPE TRANSCRIPTIONAL REGULATOR RUTR"/>
    <property type="match status" value="1"/>
</dbReference>
<dbReference type="Proteomes" id="UP001196509">
    <property type="component" value="Unassembled WGS sequence"/>
</dbReference>
<sequence length="202" mass="22715">MARTRAQDYDEKRLAILQQSAELFSRHGYSGTSITMIADGCGVSKALIYHYYPDKEAVLFDMLDEHLQSLVEVVQNASDAVADPRERVYAIAAALLDAYQDADAHHQVQISSLKLLPDDKQELLKNCERTLVKLMSEALAEALPHHADGPFLMPLTMSAFGMLNWNYMWFREGRGMTRARYARFVADLLLSGAPEAIRSDSF</sequence>
<evidence type="ECO:0000256" key="3">
    <source>
        <dbReference type="ARBA" id="ARBA00023163"/>
    </source>
</evidence>
<dbReference type="Gene3D" id="1.10.357.10">
    <property type="entry name" value="Tetracycline Repressor, domain 2"/>
    <property type="match status" value="1"/>
</dbReference>
<dbReference type="EMBL" id="JAICBX010000001">
    <property type="protein sequence ID" value="MBW8635674.1"/>
    <property type="molecule type" value="Genomic_DNA"/>
</dbReference>
<keyword evidence="7" id="KW-1185">Reference proteome</keyword>
<accession>A0AAE2ZFN6</accession>